<proteinExistence type="predicted"/>
<feature type="compositionally biased region" description="Basic and acidic residues" evidence="1">
    <location>
        <begin position="66"/>
        <end position="79"/>
    </location>
</feature>
<evidence type="ECO:0000313" key="2">
    <source>
        <dbReference type="EMBL" id="GGJ91810.1"/>
    </source>
</evidence>
<dbReference type="Proteomes" id="UP000636956">
    <property type="component" value="Unassembled WGS sequence"/>
</dbReference>
<reference evidence="2" key="1">
    <citation type="journal article" date="2014" name="Int. J. Syst. Evol. Microbiol.">
        <title>Complete genome sequence of Corynebacterium casei LMG S-19264T (=DSM 44701T), isolated from a smear-ripened cheese.</title>
        <authorList>
            <consortium name="US DOE Joint Genome Institute (JGI-PGF)"/>
            <person name="Walter F."/>
            <person name="Albersmeier A."/>
            <person name="Kalinowski J."/>
            <person name="Ruckert C."/>
        </authorList>
    </citation>
    <scope>NUCLEOTIDE SEQUENCE</scope>
    <source>
        <strain evidence="2">CGMCC 1.8984</strain>
    </source>
</reference>
<accession>A0A917UWG0</accession>
<dbReference type="RefSeq" id="WP_229662443.1">
    <property type="nucleotide sequence ID" value="NZ_BAABFW010000050.1"/>
</dbReference>
<name>A0A917UWG0_9MICO</name>
<evidence type="ECO:0000313" key="3">
    <source>
        <dbReference type="Proteomes" id="UP000636956"/>
    </source>
</evidence>
<dbReference type="AlphaFoldDB" id="A0A917UWG0"/>
<keyword evidence="3" id="KW-1185">Reference proteome</keyword>
<evidence type="ECO:0000256" key="1">
    <source>
        <dbReference type="SAM" id="MobiDB-lite"/>
    </source>
</evidence>
<reference evidence="2" key="2">
    <citation type="submission" date="2020-09" db="EMBL/GenBank/DDBJ databases">
        <authorList>
            <person name="Sun Q."/>
            <person name="Zhou Y."/>
        </authorList>
    </citation>
    <scope>NUCLEOTIDE SEQUENCE</scope>
    <source>
        <strain evidence="2">CGMCC 1.8984</strain>
    </source>
</reference>
<comment type="caution">
    <text evidence="2">The sequence shown here is derived from an EMBL/GenBank/DDBJ whole genome shotgun (WGS) entry which is preliminary data.</text>
</comment>
<organism evidence="2 3">
    <name type="scientific">Agromyces bauzanensis</name>
    <dbReference type="NCBI Taxonomy" id="1308924"/>
    <lineage>
        <taxon>Bacteria</taxon>
        <taxon>Bacillati</taxon>
        <taxon>Actinomycetota</taxon>
        <taxon>Actinomycetes</taxon>
        <taxon>Micrococcales</taxon>
        <taxon>Microbacteriaceae</taxon>
        <taxon>Agromyces</taxon>
    </lineage>
</organism>
<protein>
    <submittedName>
        <fullName evidence="2">Uncharacterized protein</fullName>
    </submittedName>
</protein>
<gene>
    <name evidence="2" type="ORF">GCM10011372_32840</name>
</gene>
<sequence length="79" mass="8556">MYQSGWLPAPALPGSDGPYSQVGFTVTVAEIPRSSPVTIANSPPARRRDRPQRHPDDVLLGASEAGELRRPVVPRREPA</sequence>
<dbReference type="EMBL" id="BMMD01000025">
    <property type="protein sequence ID" value="GGJ91810.1"/>
    <property type="molecule type" value="Genomic_DNA"/>
</dbReference>
<feature type="region of interest" description="Disordered" evidence="1">
    <location>
        <begin position="34"/>
        <end position="79"/>
    </location>
</feature>